<proteinExistence type="predicted"/>
<keyword evidence="7" id="KW-1185">Reference proteome</keyword>
<evidence type="ECO:0000256" key="2">
    <source>
        <dbReference type="ARBA" id="ARBA00023315"/>
    </source>
</evidence>
<dbReference type="PANTHER" id="PTHR34069">
    <property type="entry name" value="3-OXOACYL-[ACYL-CARRIER-PROTEIN] SYNTHASE 3"/>
    <property type="match status" value="1"/>
</dbReference>
<reference evidence="6 7" key="1">
    <citation type="submission" date="2020-08" db="EMBL/GenBank/DDBJ databases">
        <title>Genomic Encyclopedia of Type Strains, Phase III (KMG-III): the genomes of soil and plant-associated and newly described type strains.</title>
        <authorList>
            <person name="Whitman W."/>
        </authorList>
    </citation>
    <scope>NUCLEOTIDE SEQUENCE [LARGE SCALE GENOMIC DNA]</scope>
    <source>
        <strain evidence="6 7">CECT 8640</strain>
    </source>
</reference>
<evidence type="ECO:0000256" key="3">
    <source>
        <dbReference type="SAM" id="MobiDB-lite"/>
    </source>
</evidence>
<dbReference type="Pfam" id="PF08545">
    <property type="entry name" value="ACP_syn_III"/>
    <property type="match status" value="1"/>
</dbReference>
<dbReference type="CDD" id="cd00830">
    <property type="entry name" value="KAS_III"/>
    <property type="match status" value="1"/>
</dbReference>
<dbReference type="Pfam" id="PF08541">
    <property type="entry name" value="ACP_syn_III_C"/>
    <property type="match status" value="1"/>
</dbReference>
<accession>A0A841CWF9</accession>
<dbReference type="GO" id="GO:0004315">
    <property type="term" value="F:3-oxoacyl-[acyl-carrier-protein] synthase activity"/>
    <property type="evidence" value="ECO:0007669"/>
    <property type="project" value="InterPro"/>
</dbReference>
<dbReference type="InterPro" id="IPR013751">
    <property type="entry name" value="ACP_syn_III_N"/>
</dbReference>
<organism evidence="6 7">
    <name type="scientific">Saccharothrix tamanrassetensis</name>
    <dbReference type="NCBI Taxonomy" id="1051531"/>
    <lineage>
        <taxon>Bacteria</taxon>
        <taxon>Bacillati</taxon>
        <taxon>Actinomycetota</taxon>
        <taxon>Actinomycetes</taxon>
        <taxon>Pseudonocardiales</taxon>
        <taxon>Pseudonocardiaceae</taxon>
        <taxon>Saccharothrix</taxon>
    </lineage>
</organism>
<gene>
    <name evidence="6" type="ORF">FHS29_006327</name>
</gene>
<dbReference type="Proteomes" id="UP000547510">
    <property type="component" value="Unassembled WGS sequence"/>
</dbReference>
<dbReference type="InterPro" id="IPR013747">
    <property type="entry name" value="ACP_syn_III_C"/>
</dbReference>
<dbReference type="EC" id="2.3.1.180" evidence="6"/>
<dbReference type="GO" id="GO:0006633">
    <property type="term" value="P:fatty acid biosynthetic process"/>
    <property type="evidence" value="ECO:0007669"/>
    <property type="project" value="InterPro"/>
</dbReference>
<evidence type="ECO:0000256" key="1">
    <source>
        <dbReference type="ARBA" id="ARBA00022679"/>
    </source>
</evidence>
<dbReference type="SUPFAM" id="SSF53901">
    <property type="entry name" value="Thiolase-like"/>
    <property type="match status" value="1"/>
</dbReference>
<evidence type="ECO:0000259" key="4">
    <source>
        <dbReference type="Pfam" id="PF08541"/>
    </source>
</evidence>
<dbReference type="AlphaFoldDB" id="A0A841CWF9"/>
<dbReference type="RefSeq" id="WP_184696853.1">
    <property type="nucleotide sequence ID" value="NZ_JACHJN010000012.1"/>
</dbReference>
<dbReference type="GO" id="GO:0044550">
    <property type="term" value="P:secondary metabolite biosynthetic process"/>
    <property type="evidence" value="ECO:0007669"/>
    <property type="project" value="TreeGrafter"/>
</dbReference>
<comment type="caution">
    <text evidence="6">The sequence shown here is derived from an EMBL/GenBank/DDBJ whole genome shotgun (WGS) entry which is preliminary data.</text>
</comment>
<protein>
    <submittedName>
        <fullName evidence="6">3-oxoacyl-[acyl-carrier-protein] synthase-3</fullName>
        <ecNumber evidence="6">2.3.1.180</ecNumber>
    </submittedName>
</protein>
<dbReference type="GO" id="GO:0033818">
    <property type="term" value="F:beta-ketoacyl-acyl-carrier-protein synthase III activity"/>
    <property type="evidence" value="ECO:0007669"/>
    <property type="project" value="UniProtKB-EC"/>
</dbReference>
<dbReference type="EMBL" id="JACHJN010000012">
    <property type="protein sequence ID" value="MBB5959706.1"/>
    <property type="molecule type" value="Genomic_DNA"/>
</dbReference>
<dbReference type="InterPro" id="IPR016039">
    <property type="entry name" value="Thiolase-like"/>
</dbReference>
<feature type="region of interest" description="Disordered" evidence="3">
    <location>
        <begin position="359"/>
        <end position="380"/>
    </location>
</feature>
<evidence type="ECO:0000259" key="5">
    <source>
        <dbReference type="Pfam" id="PF08545"/>
    </source>
</evidence>
<feature type="domain" description="Beta-ketoacyl-[acyl-carrier-protein] synthase III C-terminal" evidence="4">
    <location>
        <begin position="248"/>
        <end position="337"/>
    </location>
</feature>
<evidence type="ECO:0000313" key="7">
    <source>
        <dbReference type="Proteomes" id="UP000547510"/>
    </source>
</evidence>
<dbReference type="NCBIfam" id="NF006829">
    <property type="entry name" value="PRK09352.1"/>
    <property type="match status" value="1"/>
</dbReference>
<keyword evidence="1 6" id="KW-0808">Transferase</keyword>
<dbReference type="PANTHER" id="PTHR34069:SF2">
    <property type="entry name" value="BETA-KETOACYL-[ACYL-CARRIER-PROTEIN] SYNTHASE III"/>
    <property type="match status" value="1"/>
</dbReference>
<dbReference type="Gene3D" id="3.40.47.10">
    <property type="match status" value="1"/>
</dbReference>
<sequence length="380" mass="40596">MEHLRERTRPRGVGIRSIGRYLPDRVVSNADLERILLTRDDWIRENIGVRTRRMAADDQWTSDLGAAALLDACARAGVRPSEVDLVVCGTYTPDHMAPPTAMLVIDKSGAVGAAGFDVNSGACPGGVFALDVGAKYLASGQYRRVAVVLADVSTRTMDWKDPGPAVIFGDGAACYLLEPCAPGLGIGTTLLRSDPSAYQAVRVAREQRTRRDGTRLSSGFGDNFSTLDGSAVHGLAVGEVPPFVAELLAAAGREVEDIDLFALHQANLYIVREIMAAIGVPMDRTVVNIEKYGNTSGASVPLVLREAEDTGRLSPGDQVVLAAFGSGFSMGAALVRWCGPEDFTPEEFAREEFAPEKVATENFAPEDLAPEEFAPTGIRS</sequence>
<name>A0A841CWF9_9PSEU</name>
<evidence type="ECO:0000313" key="6">
    <source>
        <dbReference type="EMBL" id="MBB5959706.1"/>
    </source>
</evidence>
<keyword evidence="2 6" id="KW-0012">Acyltransferase</keyword>
<feature type="domain" description="Beta-ketoacyl-[acyl-carrier-protein] synthase III N-terminal" evidence="5">
    <location>
        <begin position="116"/>
        <end position="194"/>
    </location>
</feature>